<evidence type="ECO:0000313" key="2">
    <source>
        <dbReference type="Proteomes" id="UP001234989"/>
    </source>
</evidence>
<protein>
    <submittedName>
        <fullName evidence="1">Uncharacterized protein</fullName>
    </submittedName>
</protein>
<dbReference type="AlphaFoldDB" id="A0AAF0U1F2"/>
<evidence type="ECO:0000313" key="1">
    <source>
        <dbReference type="EMBL" id="WMV37491.1"/>
    </source>
</evidence>
<dbReference type="EMBL" id="CP133618">
    <property type="protein sequence ID" value="WMV37491.1"/>
    <property type="molecule type" value="Genomic_DNA"/>
</dbReference>
<dbReference type="Proteomes" id="UP001234989">
    <property type="component" value="Chromosome 7"/>
</dbReference>
<organism evidence="1 2">
    <name type="scientific">Solanum verrucosum</name>
    <dbReference type="NCBI Taxonomy" id="315347"/>
    <lineage>
        <taxon>Eukaryota</taxon>
        <taxon>Viridiplantae</taxon>
        <taxon>Streptophyta</taxon>
        <taxon>Embryophyta</taxon>
        <taxon>Tracheophyta</taxon>
        <taxon>Spermatophyta</taxon>
        <taxon>Magnoliopsida</taxon>
        <taxon>eudicotyledons</taxon>
        <taxon>Gunneridae</taxon>
        <taxon>Pentapetalae</taxon>
        <taxon>asterids</taxon>
        <taxon>lamiids</taxon>
        <taxon>Solanales</taxon>
        <taxon>Solanaceae</taxon>
        <taxon>Solanoideae</taxon>
        <taxon>Solaneae</taxon>
        <taxon>Solanum</taxon>
    </lineage>
</organism>
<gene>
    <name evidence="1" type="ORF">MTR67_030876</name>
</gene>
<sequence>MLLTLRMSKKELVHRLAQLEVSLVNSEDGGVIVQNESKSSHVTDVKESQENDPNLVELKKVVLEKVIEEPLRCVVIYIKSIGGMG</sequence>
<keyword evidence="2" id="KW-1185">Reference proteome</keyword>
<name>A0AAF0U1F2_SOLVR</name>
<accession>A0AAF0U1F2</accession>
<reference evidence="1" key="1">
    <citation type="submission" date="2023-08" db="EMBL/GenBank/DDBJ databases">
        <title>A de novo genome assembly of Solanum verrucosum Schlechtendal, a Mexican diploid species geographically isolated from the other diploid A-genome species in potato relatives.</title>
        <authorList>
            <person name="Hosaka K."/>
        </authorList>
    </citation>
    <scope>NUCLEOTIDE SEQUENCE</scope>
    <source>
        <tissue evidence="1">Young leaves</tissue>
    </source>
</reference>
<proteinExistence type="predicted"/>